<reference evidence="3" key="1">
    <citation type="submission" date="2022-09" db="EMBL/GenBank/DDBJ databases">
        <title>Aureispira anguillicida sp. nov., isolated from Leptocephalus of Japanese eel Anguilla japonica.</title>
        <authorList>
            <person name="Yuasa K."/>
            <person name="Mekata T."/>
            <person name="Ikunari K."/>
        </authorList>
    </citation>
    <scope>NUCLEOTIDE SEQUENCE</scope>
    <source>
        <strain evidence="3">EL160426</strain>
    </source>
</reference>
<dbReference type="Pfam" id="PF18962">
    <property type="entry name" value="Por_Secre_tail"/>
    <property type="match status" value="1"/>
</dbReference>
<dbReference type="EMBL" id="AP026867">
    <property type="protein sequence ID" value="BDS14026.1"/>
    <property type="molecule type" value="Genomic_DNA"/>
</dbReference>
<sequence length="402" mass="42642">MSIRYLLCILLSIVSCYHSQAQCPSSSPGFLSGTMTNLLVSDTTPLPVYSTPPTGLPNTEFLILQHDSLASDGFGPRIIESTIDGRIVPADLGLTTCNQLCVLPFSYDLQQLQTVVDSLLLADYLPGTSCCTAAGQFFVGLCDSLNAHGIHSGSDINNLNDVIVLMGIFTGSSNNNVSVYYLTTTIGQLNNAVTLFGTCAGGITEICYSVSNTTTAMDCYTIALPNSANFVDIAADTLRIAPNGTATLIGTYLPNSASDSLRWTVTNTGSSITVDAMGQVVGGSTLDTAWIVAQAVRGCATDTAVVIVDPALSITTTNLTPMPLQTTPNPFSRSLQVSFYAQTATYQLQLIGITGQVYYEGSYNLTTGNQQLNIDSKHIPSGYYLLRITGQNMQGSQAVVKY</sequence>
<dbReference type="Proteomes" id="UP001060919">
    <property type="component" value="Chromosome"/>
</dbReference>
<evidence type="ECO:0000313" key="4">
    <source>
        <dbReference type="Proteomes" id="UP001060919"/>
    </source>
</evidence>
<dbReference type="PROSITE" id="PS51257">
    <property type="entry name" value="PROKAR_LIPOPROTEIN"/>
    <property type="match status" value="1"/>
</dbReference>
<proteinExistence type="predicted"/>
<gene>
    <name evidence="3" type="ORF">AsAng_0047890</name>
</gene>
<keyword evidence="1" id="KW-0732">Signal</keyword>
<evidence type="ECO:0000259" key="2">
    <source>
        <dbReference type="Pfam" id="PF18962"/>
    </source>
</evidence>
<feature type="chain" id="PRO_5037046036" evidence="1">
    <location>
        <begin position="22"/>
        <end position="402"/>
    </location>
</feature>
<evidence type="ECO:0000256" key="1">
    <source>
        <dbReference type="SAM" id="SignalP"/>
    </source>
</evidence>
<evidence type="ECO:0000313" key="3">
    <source>
        <dbReference type="EMBL" id="BDS14026.1"/>
    </source>
</evidence>
<dbReference type="NCBIfam" id="TIGR04183">
    <property type="entry name" value="Por_Secre_tail"/>
    <property type="match status" value="1"/>
</dbReference>
<feature type="domain" description="Secretion system C-terminal sorting" evidence="2">
    <location>
        <begin position="328"/>
        <end position="394"/>
    </location>
</feature>
<dbReference type="RefSeq" id="WP_264789265.1">
    <property type="nucleotide sequence ID" value="NZ_AP026867.1"/>
</dbReference>
<organism evidence="3 4">
    <name type="scientific">Aureispira anguillae</name>
    <dbReference type="NCBI Taxonomy" id="2864201"/>
    <lineage>
        <taxon>Bacteria</taxon>
        <taxon>Pseudomonadati</taxon>
        <taxon>Bacteroidota</taxon>
        <taxon>Saprospiria</taxon>
        <taxon>Saprospirales</taxon>
        <taxon>Saprospiraceae</taxon>
        <taxon>Aureispira</taxon>
    </lineage>
</organism>
<dbReference type="InterPro" id="IPR026444">
    <property type="entry name" value="Secre_tail"/>
</dbReference>
<dbReference type="KEGG" id="aup:AsAng_0047890"/>
<accession>A0A915YJD0</accession>
<name>A0A915YJD0_9BACT</name>
<dbReference type="AlphaFoldDB" id="A0A915YJD0"/>
<keyword evidence="4" id="KW-1185">Reference proteome</keyword>
<protein>
    <submittedName>
        <fullName evidence="3">T9SS type A sorting domain-containing protein</fullName>
    </submittedName>
</protein>
<feature type="signal peptide" evidence="1">
    <location>
        <begin position="1"/>
        <end position="21"/>
    </location>
</feature>